<evidence type="ECO:0000313" key="1">
    <source>
        <dbReference type="EMBL" id="GGI31229.1"/>
    </source>
</evidence>
<keyword evidence="3" id="KW-1185">Reference proteome</keyword>
<dbReference type="AlphaFoldDB" id="A0A410VHM2"/>
<reference evidence="2 3" key="2">
    <citation type="submission" date="2018-06" db="EMBL/GenBank/DDBJ databases">
        <title>Comparative genomics of rhizobia nodulating Arachis hypogaea in China.</title>
        <authorList>
            <person name="Li Y."/>
        </authorList>
    </citation>
    <scope>NUCLEOTIDE SEQUENCE [LARGE SCALE GENOMIC DNA]</scope>
    <source>
        <strain evidence="2 3">CCBAU 51658</strain>
        <plasmid evidence="2 3">unnamed</plasmid>
    </source>
</reference>
<proteinExistence type="predicted"/>
<protein>
    <recommendedName>
        <fullName evidence="5">Chromosome segregation protein SMC</fullName>
    </recommendedName>
</protein>
<accession>A0A410VHM2</accession>
<reference evidence="1" key="1">
    <citation type="journal article" date="2014" name="Int. J. Syst. Evol. Microbiol.">
        <title>Complete genome sequence of Corynebacterium casei LMG S-19264T (=DSM 44701T), isolated from a smear-ripened cheese.</title>
        <authorList>
            <consortium name="US DOE Joint Genome Institute (JGI-PGF)"/>
            <person name="Walter F."/>
            <person name="Albersmeier A."/>
            <person name="Kalinowski J."/>
            <person name="Ruckert C."/>
        </authorList>
    </citation>
    <scope>NUCLEOTIDE SEQUENCE</scope>
    <source>
        <strain evidence="1">CGMCC 1.15034</strain>
    </source>
</reference>
<name>A0A410VHM2_9BRAD</name>
<dbReference type="OrthoDB" id="9764467at2"/>
<evidence type="ECO:0008006" key="5">
    <source>
        <dbReference type="Google" id="ProtNLM"/>
    </source>
</evidence>
<dbReference type="EMBL" id="BMHC01000020">
    <property type="protein sequence ID" value="GGI31229.1"/>
    <property type="molecule type" value="Genomic_DNA"/>
</dbReference>
<dbReference type="Proteomes" id="UP000593880">
    <property type="component" value="Plasmid unnamed"/>
</dbReference>
<dbReference type="RefSeq" id="WP_128929783.1">
    <property type="nucleotide sequence ID" value="NZ_BMHC01000020.1"/>
</dbReference>
<dbReference type="Proteomes" id="UP000625079">
    <property type="component" value="Unassembled WGS sequence"/>
</dbReference>
<dbReference type="PANTHER" id="PTHR41259">
    <property type="entry name" value="DOUBLE-STRAND BREAK REPAIR RAD50 ATPASE, PUTATIVE-RELATED"/>
    <property type="match status" value="1"/>
</dbReference>
<geneLocation type="plasmid" evidence="2 3">
    <name>unnamed</name>
</geneLocation>
<keyword evidence="2" id="KW-0614">Plasmid</keyword>
<sequence length="243" mass="26337">MNGRGCATLEADGDGLGLVVLAEECHSNDPDQAAAREQTLKKSLEEVRERQLTNIQHSKDTERVFEAVGGDAAAQYARVRSASVILRWAIERFRREKQAPLLKRAGELFSILTAGSFERLTLAYDEKDVPHLAGLRGDGGAVPVSGLSEGAADQLLMALRIAAVEEYLTHSAPAPFIADDLFINYDDARAAAGFKVLQQLAEKTQVLFFTHHQHLVGVARTAFDGHVATAVLEPRGVPIKNVA</sequence>
<reference evidence="1" key="3">
    <citation type="submission" date="2022-12" db="EMBL/GenBank/DDBJ databases">
        <authorList>
            <person name="Sun Q."/>
            <person name="Zhou Y."/>
        </authorList>
    </citation>
    <scope>NUCLEOTIDE SEQUENCE</scope>
    <source>
        <strain evidence="1">CGMCC 1.15034</strain>
    </source>
</reference>
<dbReference type="PANTHER" id="PTHR41259:SF1">
    <property type="entry name" value="DOUBLE-STRAND BREAK REPAIR RAD50 ATPASE, PUTATIVE-RELATED"/>
    <property type="match status" value="1"/>
</dbReference>
<dbReference type="SUPFAM" id="SSF52540">
    <property type="entry name" value="P-loop containing nucleoside triphosphate hydrolases"/>
    <property type="match status" value="1"/>
</dbReference>
<evidence type="ECO:0000313" key="2">
    <source>
        <dbReference type="EMBL" id="QOZ64373.1"/>
    </source>
</evidence>
<organism evidence="1 4">
    <name type="scientific">Bradyrhizobium guangdongense</name>
    <dbReference type="NCBI Taxonomy" id="1325090"/>
    <lineage>
        <taxon>Bacteria</taxon>
        <taxon>Pseudomonadati</taxon>
        <taxon>Pseudomonadota</taxon>
        <taxon>Alphaproteobacteria</taxon>
        <taxon>Hyphomicrobiales</taxon>
        <taxon>Nitrobacteraceae</taxon>
        <taxon>Bradyrhizobium</taxon>
    </lineage>
</organism>
<dbReference type="InterPro" id="IPR027417">
    <property type="entry name" value="P-loop_NTPase"/>
</dbReference>
<dbReference type="GeneID" id="39480626"/>
<evidence type="ECO:0000313" key="3">
    <source>
        <dbReference type="Proteomes" id="UP000593880"/>
    </source>
</evidence>
<gene>
    <name evidence="1" type="ORF">GCM10010987_63380</name>
    <name evidence="2" type="ORF">XH86_37075</name>
</gene>
<dbReference type="Gene3D" id="3.40.50.300">
    <property type="entry name" value="P-loop containing nucleotide triphosphate hydrolases"/>
    <property type="match status" value="1"/>
</dbReference>
<dbReference type="EMBL" id="CP030058">
    <property type="protein sequence ID" value="QOZ64373.1"/>
    <property type="molecule type" value="Genomic_DNA"/>
</dbReference>
<evidence type="ECO:0000313" key="4">
    <source>
        <dbReference type="Proteomes" id="UP000625079"/>
    </source>
</evidence>